<protein>
    <submittedName>
        <fullName evidence="2">Nucleotide pyrophosphohydrolase</fullName>
    </submittedName>
</protein>
<dbReference type="GO" id="GO:0046047">
    <property type="term" value="P:TTP catabolic process"/>
    <property type="evidence" value="ECO:0007669"/>
    <property type="project" value="TreeGrafter"/>
</dbReference>
<dbReference type="Gene3D" id="1.10.287.1080">
    <property type="entry name" value="MazG-like"/>
    <property type="match status" value="2"/>
</dbReference>
<feature type="domain" description="NTP pyrophosphohydrolase MazG-like" evidence="1">
    <location>
        <begin position="2"/>
        <end position="33"/>
    </location>
</feature>
<feature type="non-terminal residue" evidence="2">
    <location>
        <position position="1"/>
    </location>
</feature>
<comment type="caution">
    <text evidence="2">The sequence shown here is derived from an EMBL/GenBank/DDBJ whole genome shotgun (WGS) entry which is preliminary data.</text>
</comment>
<dbReference type="GO" id="GO:0047429">
    <property type="term" value="F:nucleoside triphosphate diphosphatase activity"/>
    <property type="evidence" value="ECO:0007669"/>
    <property type="project" value="TreeGrafter"/>
</dbReference>
<sequence>FHTCMEQETGRFTWEQVCDGVCQKLIERHPNIFGTQPGYEGITDWDALKNKEKGRRTLADDLESVPRAMPALMRAAKLQKRAARHGA</sequence>
<accession>A0A8I0H2N6</accession>
<dbReference type="GO" id="GO:0046052">
    <property type="term" value="P:UTP catabolic process"/>
    <property type="evidence" value="ECO:0007669"/>
    <property type="project" value="TreeGrafter"/>
</dbReference>
<gene>
    <name evidence="2" type="ORF">GUH15_14285</name>
</gene>
<keyword evidence="2" id="KW-0378">Hydrolase</keyword>
<name>A0A8I0H2N6_XANCI</name>
<dbReference type="GO" id="GO:0046076">
    <property type="term" value="P:dTTP catabolic process"/>
    <property type="evidence" value="ECO:0007669"/>
    <property type="project" value="TreeGrafter"/>
</dbReference>
<evidence type="ECO:0000259" key="1">
    <source>
        <dbReference type="Pfam" id="PF03819"/>
    </source>
</evidence>
<organism evidence="2 3">
    <name type="scientific">Xanthomonas citri pv. citri</name>
    <dbReference type="NCBI Taxonomy" id="611301"/>
    <lineage>
        <taxon>Bacteria</taxon>
        <taxon>Pseudomonadati</taxon>
        <taxon>Pseudomonadota</taxon>
        <taxon>Gammaproteobacteria</taxon>
        <taxon>Lysobacterales</taxon>
        <taxon>Lysobacteraceae</taxon>
        <taxon>Xanthomonas</taxon>
    </lineage>
</organism>
<dbReference type="GO" id="GO:0046081">
    <property type="term" value="P:dUTP catabolic process"/>
    <property type="evidence" value="ECO:0007669"/>
    <property type="project" value="TreeGrafter"/>
</dbReference>
<reference evidence="2" key="1">
    <citation type="submission" date="2020-01" db="EMBL/GenBank/DDBJ databases">
        <authorList>
            <person name="Richard D."/>
        </authorList>
    </citation>
    <scope>NUCLEOTIDE SEQUENCE</scope>
    <source>
        <strain evidence="2">JP541</strain>
    </source>
</reference>
<dbReference type="PANTHER" id="PTHR30522:SF0">
    <property type="entry name" value="NUCLEOSIDE TRIPHOSPHATE PYROPHOSPHOHYDROLASE"/>
    <property type="match status" value="1"/>
</dbReference>
<dbReference type="Proteomes" id="UP000653002">
    <property type="component" value="Unassembled WGS sequence"/>
</dbReference>
<evidence type="ECO:0000313" key="2">
    <source>
        <dbReference type="EMBL" id="MBD4337203.1"/>
    </source>
</evidence>
<proteinExistence type="predicted"/>
<dbReference type="AlphaFoldDB" id="A0A8I0H2N6"/>
<dbReference type="InterPro" id="IPR011551">
    <property type="entry name" value="NTP_PyrPHydrolase_MazG"/>
</dbReference>
<dbReference type="GO" id="GO:0046061">
    <property type="term" value="P:dATP catabolic process"/>
    <property type="evidence" value="ECO:0007669"/>
    <property type="project" value="TreeGrafter"/>
</dbReference>
<dbReference type="PANTHER" id="PTHR30522">
    <property type="entry name" value="NUCLEOSIDE TRIPHOSPHATE PYROPHOSPHOHYDROLASE"/>
    <property type="match status" value="1"/>
</dbReference>
<dbReference type="GO" id="GO:0006203">
    <property type="term" value="P:dGTP catabolic process"/>
    <property type="evidence" value="ECO:0007669"/>
    <property type="project" value="TreeGrafter"/>
</dbReference>
<evidence type="ECO:0000313" key="3">
    <source>
        <dbReference type="Proteomes" id="UP000653002"/>
    </source>
</evidence>
<dbReference type="InterPro" id="IPR004518">
    <property type="entry name" value="MazG-like_dom"/>
</dbReference>
<dbReference type="Pfam" id="PF03819">
    <property type="entry name" value="MazG"/>
    <property type="match status" value="1"/>
</dbReference>
<feature type="non-terminal residue" evidence="2">
    <location>
        <position position="87"/>
    </location>
</feature>
<dbReference type="EMBL" id="JAABFR010001139">
    <property type="protein sequence ID" value="MBD4337203.1"/>
    <property type="molecule type" value="Genomic_DNA"/>
</dbReference>